<evidence type="ECO:0000313" key="2">
    <source>
        <dbReference type="EMBL" id="RIV36425.1"/>
    </source>
</evidence>
<dbReference type="OrthoDB" id="3403670at2"/>
<keyword evidence="3" id="KW-1185">Reference proteome</keyword>
<name>A0A418MRK0_9ACTN</name>
<comment type="caution">
    <text evidence="2">The sequence shown here is derived from an EMBL/GenBank/DDBJ whole genome shotgun (WGS) entry which is preliminary data.</text>
</comment>
<reference evidence="2 3" key="1">
    <citation type="submission" date="2018-08" db="EMBL/GenBank/DDBJ databases">
        <title>Jishengella sp. nov., isolated from a root of Azadirachta indica A. Juss. var. siamensis Valenton.</title>
        <authorList>
            <person name="Kuncharoen N."/>
            <person name="Tanasupawat S."/>
            <person name="Kudo T."/>
            <person name="Ohkuma M."/>
        </authorList>
    </citation>
    <scope>NUCLEOTIDE SEQUENCE [LARGE SCALE GENOMIC DNA]</scope>
    <source>
        <strain evidence="2 3">AZ1-13</strain>
    </source>
</reference>
<dbReference type="Proteomes" id="UP000283832">
    <property type="component" value="Unassembled WGS sequence"/>
</dbReference>
<protein>
    <submittedName>
        <fullName evidence="2">Uncharacterized protein</fullName>
    </submittedName>
</protein>
<keyword evidence="1" id="KW-0812">Transmembrane</keyword>
<evidence type="ECO:0000256" key="1">
    <source>
        <dbReference type="SAM" id="Phobius"/>
    </source>
</evidence>
<feature type="transmembrane region" description="Helical" evidence="1">
    <location>
        <begin position="6"/>
        <end position="26"/>
    </location>
</feature>
<keyword evidence="1" id="KW-0472">Membrane</keyword>
<proteinExistence type="predicted"/>
<gene>
    <name evidence="2" type="ORF">D2L64_19905</name>
</gene>
<dbReference type="EMBL" id="QXEC01000020">
    <property type="protein sequence ID" value="RIV36425.1"/>
    <property type="molecule type" value="Genomic_DNA"/>
</dbReference>
<evidence type="ECO:0000313" key="3">
    <source>
        <dbReference type="Proteomes" id="UP000283832"/>
    </source>
</evidence>
<sequence>MLTFVATSILYVCGFVFLYGVIRLAVRHALEDIELRRVQAARAEEMAAARDHAMLQKHGFLTNNG</sequence>
<organism evidence="2 3">
    <name type="scientific">Micromonospora radicis</name>
    <dbReference type="NCBI Taxonomy" id="1894971"/>
    <lineage>
        <taxon>Bacteria</taxon>
        <taxon>Bacillati</taxon>
        <taxon>Actinomycetota</taxon>
        <taxon>Actinomycetes</taxon>
        <taxon>Micromonosporales</taxon>
        <taxon>Micromonosporaceae</taxon>
        <taxon>Micromonospora</taxon>
    </lineage>
</organism>
<dbReference type="RefSeq" id="WP_119578715.1">
    <property type="nucleotide sequence ID" value="NZ_QXEC01000020.1"/>
</dbReference>
<dbReference type="AlphaFoldDB" id="A0A418MRK0"/>
<accession>A0A418MRK0</accession>
<keyword evidence="1" id="KW-1133">Transmembrane helix</keyword>